<dbReference type="InterPro" id="IPR045423">
    <property type="entry name" value="DUF6510"/>
</dbReference>
<accession>A0ABP5B857</accession>
<dbReference type="RefSeq" id="WP_248147941.1">
    <property type="nucleotide sequence ID" value="NZ_BAAAOF010000005.1"/>
</dbReference>
<protein>
    <submittedName>
        <fullName evidence="1">Uncharacterized protein</fullName>
    </submittedName>
</protein>
<comment type="caution">
    <text evidence="1">The sequence shown here is derived from an EMBL/GenBank/DDBJ whole genome shotgun (WGS) entry which is preliminary data.</text>
</comment>
<dbReference type="Pfam" id="PF20120">
    <property type="entry name" value="DUF6510"/>
    <property type="match status" value="1"/>
</dbReference>
<proteinExistence type="predicted"/>
<evidence type="ECO:0000313" key="1">
    <source>
        <dbReference type="EMBL" id="GAA1931354.1"/>
    </source>
</evidence>
<keyword evidence="2" id="KW-1185">Reference proteome</keyword>
<gene>
    <name evidence="1" type="ORF">GCM10009775_24350</name>
</gene>
<organism evidence="1 2">
    <name type="scientific">Microbacterium aoyamense</name>
    <dbReference type="NCBI Taxonomy" id="344166"/>
    <lineage>
        <taxon>Bacteria</taxon>
        <taxon>Bacillati</taxon>
        <taxon>Actinomycetota</taxon>
        <taxon>Actinomycetes</taxon>
        <taxon>Micrococcales</taxon>
        <taxon>Microbacteriaceae</taxon>
        <taxon>Microbacterium</taxon>
    </lineage>
</organism>
<name>A0ABP5B857_9MICO</name>
<sequence length="85" mass="8746">MDATIVDGNVLAGMLSEMFETDATMLAGSCGGCGAEALLAEAVVELDDAAAIVRCRSCTHTLLTVLRTPQGMRVVFGALAELRSG</sequence>
<dbReference type="EMBL" id="BAAAOF010000005">
    <property type="protein sequence ID" value="GAA1931354.1"/>
    <property type="molecule type" value="Genomic_DNA"/>
</dbReference>
<reference evidence="2" key="1">
    <citation type="journal article" date="2019" name="Int. J. Syst. Evol. Microbiol.">
        <title>The Global Catalogue of Microorganisms (GCM) 10K type strain sequencing project: providing services to taxonomists for standard genome sequencing and annotation.</title>
        <authorList>
            <consortium name="The Broad Institute Genomics Platform"/>
            <consortium name="The Broad Institute Genome Sequencing Center for Infectious Disease"/>
            <person name="Wu L."/>
            <person name="Ma J."/>
        </authorList>
    </citation>
    <scope>NUCLEOTIDE SEQUENCE [LARGE SCALE GENOMIC DNA]</scope>
    <source>
        <strain evidence="2">JCM 14900</strain>
    </source>
</reference>
<dbReference type="Proteomes" id="UP001501343">
    <property type="component" value="Unassembled WGS sequence"/>
</dbReference>
<evidence type="ECO:0000313" key="2">
    <source>
        <dbReference type="Proteomes" id="UP001501343"/>
    </source>
</evidence>